<dbReference type="EMBL" id="WJIE01000002">
    <property type="protein sequence ID" value="MRG92194.1"/>
    <property type="molecule type" value="Genomic_DNA"/>
</dbReference>
<dbReference type="InterPro" id="IPR036291">
    <property type="entry name" value="NAD(P)-bd_dom_sf"/>
</dbReference>
<dbReference type="NCBIfam" id="NF006765">
    <property type="entry name" value="PRK09287.1"/>
    <property type="match status" value="1"/>
</dbReference>
<dbReference type="Pfam" id="PF00393">
    <property type="entry name" value="6PGD"/>
    <property type="match status" value="1"/>
</dbReference>
<feature type="binding site" description="in other chain" evidence="13">
    <location>
        <begin position="131"/>
        <end position="133"/>
    </location>
    <ligand>
        <name>substrate</name>
        <note>ligand shared between dimeric partners</note>
    </ligand>
</feature>
<dbReference type="PRINTS" id="PR00076">
    <property type="entry name" value="6PGDHDRGNASE"/>
</dbReference>
<feature type="domain" description="6-phosphogluconate dehydrogenase C-terminal" evidence="15">
    <location>
        <begin position="181"/>
        <end position="473"/>
    </location>
</feature>
<dbReference type="GO" id="GO:0050661">
    <property type="term" value="F:NADP binding"/>
    <property type="evidence" value="ECO:0007669"/>
    <property type="project" value="InterPro"/>
</dbReference>
<reference evidence="16 17" key="1">
    <citation type="submission" date="2019-10" db="EMBL/GenBank/DDBJ databases">
        <title>A soil myxobacterium in the family Polyangiaceae.</title>
        <authorList>
            <person name="Li Y."/>
            <person name="Wang J."/>
        </authorList>
    </citation>
    <scope>NUCLEOTIDE SEQUENCE [LARGE SCALE GENOMIC DNA]</scope>
    <source>
        <strain evidence="16 17">DSM 14734</strain>
    </source>
</reference>
<dbReference type="FunFam" id="3.40.50.720:FF:000007">
    <property type="entry name" value="6-phosphogluconate dehydrogenase, decarboxylating"/>
    <property type="match status" value="1"/>
</dbReference>
<evidence type="ECO:0000313" key="17">
    <source>
        <dbReference type="Proteomes" id="UP000440224"/>
    </source>
</evidence>
<evidence type="ECO:0000256" key="10">
    <source>
        <dbReference type="ARBA" id="ARBA00048640"/>
    </source>
</evidence>
<dbReference type="EC" id="1.1.1.44" evidence="5 11"/>
<evidence type="ECO:0000256" key="11">
    <source>
        <dbReference type="PIRNR" id="PIRNR000109"/>
    </source>
</evidence>
<dbReference type="OrthoDB" id="9804542at2"/>
<feature type="binding site" description="in other chain" evidence="13">
    <location>
        <position position="263"/>
    </location>
    <ligand>
        <name>substrate</name>
        <note>ligand shared between dimeric partners</note>
    </ligand>
</feature>
<dbReference type="InterPro" id="IPR006115">
    <property type="entry name" value="6PGDH_NADP-bd"/>
</dbReference>
<comment type="function">
    <text evidence="1 11">Catalyzes the oxidative decarboxylation of 6-phosphogluconate to ribulose 5-phosphate and CO(2), with concomitant reduction of NADP to NADPH.</text>
</comment>
<keyword evidence="9 11" id="KW-0570">Pentose shunt</keyword>
<feature type="binding site" evidence="13">
    <location>
        <position position="449"/>
    </location>
    <ligand>
        <name>substrate</name>
        <note>ligand shared between dimeric partners</note>
    </ligand>
</feature>
<dbReference type="InterPro" id="IPR006184">
    <property type="entry name" value="6PGdom_BS"/>
</dbReference>
<dbReference type="PROSITE" id="PS00461">
    <property type="entry name" value="6PGD"/>
    <property type="match status" value="1"/>
</dbReference>
<dbReference type="InterPro" id="IPR008927">
    <property type="entry name" value="6-PGluconate_DH-like_C_sf"/>
</dbReference>
<evidence type="ECO:0000256" key="13">
    <source>
        <dbReference type="PIRSR" id="PIRSR000109-2"/>
    </source>
</evidence>
<dbReference type="SMART" id="SM01350">
    <property type="entry name" value="6PGD"/>
    <property type="match status" value="1"/>
</dbReference>
<organism evidence="16 17">
    <name type="scientific">Polyangium spumosum</name>
    <dbReference type="NCBI Taxonomy" id="889282"/>
    <lineage>
        <taxon>Bacteria</taxon>
        <taxon>Pseudomonadati</taxon>
        <taxon>Myxococcota</taxon>
        <taxon>Polyangia</taxon>
        <taxon>Polyangiales</taxon>
        <taxon>Polyangiaceae</taxon>
        <taxon>Polyangium</taxon>
    </lineage>
</organism>
<dbReference type="Gene3D" id="3.40.50.720">
    <property type="entry name" value="NAD(P)-binding Rossmann-like Domain"/>
    <property type="match status" value="1"/>
</dbReference>
<comment type="catalytic activity">
    <reaction evidence="10 11 14">
        <text>6-phospho-D-gluconate + NADP(+) = D-ribulose 5-phosphate + CO2 + NADPH</text>
        <dbReference type="Rhea" id="RHEA:10116"/>
        <dbReference type="ChEBI" id="CHEBI:16526"/>
        <dbReference type="ChEBI" id="CHEBI:57783"/>
        <dbReference type="ChEBI" id="CHEBI:58121"/>
        <dbReference type="ChEBI" id="CHEBI:58349"/>
        <dbReference type="ChEBI" id="CHEBI:58759"/>
        <dbReference type="EC" id="1.1.1.44"/>
    </reaction>
</comment>
<dbReference type="FunFam" id="1.10.1040.10:FF:000002">
    <property type="entry name" value="6-phosphogluconate dehydrogenase, decarboxylating"/>
    <property type="match status" value="1"/>
</dbReference>
<feature type="binding site" description="in other chain" evidence="13">
    <location>
        <position position="105"/>
    </location>
    <ligand>
        <name>substrate</name>
        <note>ligand shared between dimeric partners</note>
    </ligand>
</feature>
<dbReference type="Proteomes" id="UP000440224">
    <property type="component" value="Unassembled WGS sequence"/>
</dbReference>
<evidence type="ECO:0000256" key="7">
    <source>
        <dbReference type="ARBA" id="ARBA00023002"/>
    </source>
</evidence>
<feature type="binding site" description="in other chain" evidence="13">
    <location>
        <position position="193"/>
    </location>
    <ligand>
        <name>substrate</name>
        <note>ligand shared between dimeric partners</note>
    </ligand>
</feature>
<evidence type="ECO:0000256" key="6">
    <source>
        <dbReference type="ARBA" id="ARBA00018193"/>
    </source>
</evidence>
<evidence type="ECO:0000256" key="3">
    <source>
        <dbReference type="ARBA" id="ARBA00008419"/>
    </source>
</evidence>
<evidence type="ECO:0000256" key="4">
    <source>
        <dbReference type="ARBA" id="ARBA00011738"/>
    </source>
</evidence>
<keyword evidence="8 14" id="KW-0311">Gluconate utilization</keyword>
<evidence type="ECO:0000256" key="9">
    <source>
        <dbReference type="ARBA" id="ARBA00023126"/>
    </source>
</evidence>
<dbReference type="AlphaFoldDB" id="A0A6N7PQ30"/>
<dbReference type="GO" id="GO:0004616">
    <property type="term" value="F:phosphogluconate dehydrogenase (decarboxylating) activity"/>
    <property type="evidence" value="ECO:0007669"/>
    <property type="project" value="UniProtKB-EC"/>
</dbReference>
<evidence type="ECO:0000259" key="15">
    <source>
        <dbReference type="SMART" id="SM01350"/>
    </source>
</evidence>
<dbReference type="InterPro" id="IPR006114">
    <property type="entry name" value="6PGDH_C"/>
</dbReference>
<dbReference type="SUPFAM" id="SSF51735">
    <property type="entry name" value="NAD(P)-binding Rossmann-fold domains"/>
    <property type="match status" value="1"/>
</dbReference>
<dbReference type="InterPro" id="IPR006113">
    <property type="entry name" value="6PGDH_Gnd/GntZ"/>
</dbReference>
<dbReference type="GO" id="GO:0019521">
    <property type="term" value="P:D-gluconate metabolic process"/>
    <property type="evidence" value="ECO:0007669"/>
    <property type="project" value="UniProtKB-KW"/>
</dbReference>
<keyword evidence="7 11" id="KW-0560">Oxidoreductase</keyword>
<feature type="active site" description="Proton acceptor" evidence="12">
    <location>
        <position position="185"/>
    </location>
</feature>
<feature type="binding site" evidence="13">
    <location>
        <position position="455"/>
    </location>
    <ligand>
        <name>substrate</name>
        <note>ligand shared between dimeric partners</note>
    </ligand>
</feature>
<protein>
    <recommendedName>
        <fullName evidence="6 11">6-phosphogluconate dehydrogenase, decarboxylating</fullName>
        <ecNumber evidence="5 11">1.1.1.44</ecNumber>
    </recommendedName>
</protein>
<evidence type="ECO:0000256" key="8">
    <source>
        <dbReference type="ARBA" id="ARBA00023064"/>
    </source>
</evidence>
<comment type="subunit">
    <text evidence="4 11">Homodimer.</text>
</comment>
<sequence length="477" mass="51862">MEAARAKIGLVGLGVMGENLALNIERHGFPIAVYNREPEKVDHLLATRAKGLRFFGAHSPAELARLLERPRKIILLVKAGQPVDWTIEQIRPHLEPGDIIVDGGNSWYEDTERRQKELAASGIRFVGSGVSGGEEGALWGPSLMPGGERDAYEEIRPVWEAIAAKVDDGPCVTYIGPGGSGHFVKMVHNGIEYGDMQLIAEAYDILHRGLGFSADRLAEVFARWNEGVLSSFLIEITAKIFRAKDAETGAPLVDLILDKAGQKGTGLWTSKVALDLGVAIPTIDAAIMARLLSGRKNERIEAARVLEGPKAGGFQGDEAEIVAAVHDALYAAKICSYTQGMALLRAASDTFRWDLPLGEIAGIWRGGCIIRAELLGGIREAYSKRADLPSLLLDDRFREAMARSQPGFRKAVAFAQGLGIPCLAFSSSLAYYDSHRSARLPQNLTQAQRDYFGAHTYERVDKPELGAVHTDWPSLVG</sequence>
<dbReference type="InterPro" id="IPR013328">
    <property type="entry name" value="6PGD_dom2"/>
</dbReference>
<evidence type="ECO:0000256" key="1">
    <source>
        <dbReference type="ARBA" id="ARBA00002526"/>
    </source>
</evidence>
<keyword evidence="11 14" id="KW-0521">NADP</keyword>
<gene>
    <name evidence="16" type="primary">gndA</name>
    <name evidence="16" type="ORF">GF068_09665</name>
</gene>
<dbReference type="GO" id="GO:0006098">
    <property type="term" value="P:pentose-phosphate shunt"/>
    <property type="evidence" value="ECO:0007669"/>
    <property type="project" value="UniProtKB-UniPathway"/>
</dbReference>
<feature type="active site" description="Proton donor" evidence="12">
    <location>
        <position position="192"/>
    </location>
</feature>
<comment type="similarity">
    <text evidence="3 11 14">Belongs to the 6-phosphogluconate dehydrogenase family.</text>
</comment>
<dbReference type="PIRSF" id="PIRSF000109">
    <property type="entry name" value="6PGD"/>
    <property type="match status" value="1"/>
</dbReference>
<dbReference type="Pfam" id="PF03446">
    <property type="entry name" value="NAD_binding_2"/>
    <property type="match status" value="1"/>
</dbReference>
<evidence type="ECO:0000256" key="14">
    <source>
        <dbReference type="RuleBase" id="RU000485"/>
    </source>
</evidence>
<evidence type="ECO:0000256" key="2">
    <source>
        <dbReference type="ARBA" id="ARBA00004874"/>
    </source>
</evidence>
<comment type="caution">
    <text evidence="16">The sequence shown here is derived from an EMBL/GenBank/DDBJ whole genome shotgun (WGS) entry which is preliminary data.</text>
</comment>
<dbReference type="RefSeq" id="WP_153819019.1">
    <property type="nucleotide sequence ID" value="NZ_WJIE01000002.1"/>
</dbReference>
<feature type="binding site" description="in other chain" evidence="13">
    <location>
        <position position="290"/>
    </location>
    <ligand>
        <name>substrate</name>
        <note>ligand shared between dimeric partners</note>
    </ligand>
</feature>
<dbReference type="UniPathway" id="UPA00115">
    <property type="reaction ID" value="UER00410"/>
</dbReference>
<proteinExistence type="inferred from homology"/>
<dbReference type="InterPro" id="IPR006183">
    <property type="entry name" value="Pgluconate_DH"/>
</dbReference>
<dbReference type="PANTHER" id="PTHR11811">
    <property type="entry name" value="6-PHOSPHOGLUCONATE DEHYDROGENASE"/>
    <property type="match status" value="1"/>
</dbReference>
<dbReference type="SUPFAM" id="SSF48179">
    <property type="entry name" value="6-phosphogluconate dehydrogenase C-terminal domain-like"/>
    <property type="match status" value="1"/>
</dbReference>
<evidence type="ECO:0000256" key="12">
    <source>
        <dbReference type="PIRSR" id="PIRSR000109-1"/>
    </source>
</evidence>
<dbReference type="NCBIfam" id="TIGR00873">
    <property type="entry name" value="gnd"/>
    <property type="match status" value="1"/>
</dbReference>
<comment type="pathway">
    <text evidence="2 11 14">Carbohydrate degradation; pentose phosphate pathway; D-ribulose 5-phosphate from D-glucose 6-phosphate (oxidative stage): step 3/3.</text>
</comment>
<keyword evidence="17" id="KW-1185">Reference proteome</keyword>
<dbReference type="Gene3D" id="1.10.1040.10">
    <property type="entry name" value="N-(1-d-carboxylethyl)-l-norvaline Dehydrogenase, domain 2"/>
    <property type="match status" value="1"/>
</dbReference>
<name>A0A6N7PQ30_9BACT</name>
<evidence type="ECO:0000256" key="5">
    <source>
        <dbReference type="ARBA" id="ARBA00013011"/>
    </source>
</evidence>
<feature type="binding site" description="in other chain" evidence="13">
    <location>
        <begin position="188"/>
        <end position="189"/>
    </location>
    <ligand>
        <name>substrate</name>
        <note>ligand shared between dimeric partners</note>
    </ligand>
</feature>
<dbReference type="Gene3D" id="1.20.5.320">
    <property type="entry name" value="6-Phosphogluconate Dehydrogenase, domain 3"/>
    <property type="match status" value="1"/>
</dbReference>
<evidence type="ECO:0000313" key="16">
    <source>
        <dbReference type="EMBL" id="MRG92194.1"/>
    </source>
</evidence>
<accession>A0A6N7PQ30</accession>